<gene>
    <name evidence="3" type="ORF">COCON_G00092190</name>
</gene>
<reference evidence="3" key="1">
    <citation type="journal article" date="2023" name="Science">
        <title>Genome structures resolve the early diversification of teleost fishes.</title>
        <authorList>
            <person name="Parey E."/>
            <person name="Louis A."/>
            <person name="Montfort J."/>
            <person name="Bouchez O."/>
            <person name="Roques C."/>
            <person name="Iampietro C."/>
            <person name="Lluch J."/>
            <person name="Castinel A."/>
            <person name="Donnadieu C."/>
            <person name="Desvignes T."/>
            <person name="Floi Bucao C."/>
            <person name="Jouanno E."/>
            <person name="Wen M."/>
            <person name="Mejri S."/>
            <person name="Dirks R."/>
            <person name="Jansen H."/>
            <person name="Henkel C."/>
            <person name="Chen W.J."/>
            <person name="Zahm M."/>
            <person name="Cabau C."/>
            <person name="Klopp C."/>
            <person name="Thompson A.W."/>
            <person name="Robinson-Rechavi M."/>
            <person name="Braasch I."/>
            <person name="Lecointre G."/>
            <person name="Bobe J."/>
            <person name="Postlethwait J.H."/>
            <person name="Berthelot C."/>
            <person name="Roest Crollius H."/>
            <person name="Guiguen Y."/>
        </authorList>
    </citation>
    <scope>NUCLEOTIDE SEQUENCE</scope>
    <source>
        <strain evidence="3">Concon-B</strain>
    </source>
</reference>
<dbReference type="OrthoDB" id="354351at2759"/>
<name>A0A9Q1HZ69_CONCO</name>
<evidence type="ECO:0000313" key="3">
    <source>
        <dbReference type="EMBL" id="KAJ8274594.1"/>
    </source>
</evidence>
<dbReference type="InterPro" id="IPR012674">
    <property type="entry name" value="Calycin"/>
</dbReference>
<dbReference type="FunFam" id="2.40.128.20:FF:000001">
    <property type="entry name" value="Fatty acid-binding protein, adipocyte"/>
    <property type="match status" value="1"/>
</dbReference>
<comment type="caution">
    <text evidence="3">The sequence shown here is derived from an EMBL/GenBank/DDBJ whole genome shotgun (WGS) entry which is preliminary data.</text>
</comment>
<dbReference type="Gene3D" id="2.40.128.20">
    <property type="match status" value="1"/>
</dbReference>
<dbReference type="InterPro" id="IPR031259">
    <property type="entry name" value="ILBP"/>
</dbReference>
<dbReference type="InterPro" id="IPR000566">
    <property type="entry name" value="Lipocln_cytosolic_FA-bd_dom"/>
</dbReference>
<dbReference type="SUPFAM" id="SSF50814">
    <property type="entry name" value="Lipocalins"/>
    <property type="match status" value="1"/>
</dbReference>
<accession>A0A9Q1HZ69</accession>
<dbReference type="PANTHER" id="PTHR11955">
    <property type="entry name" value="FATTY ACID BINDING PROTEIN"/>
    <property type="match status" value="1"/>
</dbReference>
<evidence type="ECO:0000256" key="1">
    <source>
        <dbReference type="ARBA" id="ARBA00008390"/>
    </source>
</evidence>
<dbReference type="PRINTS" id="PR00178">
    <property type="entry name" value="FATTYACIDBP"/>
</dbReference>
<organism evidence="3 4">
    <name type="scientific">Conger conger</name>
    <name type="common">Conger eel</name>
    <name type="synonym">Muraena conger</name>
    <dbReference type="NCBI Taxonomy" id="82655"/>
    <lineage>
        <taxon>Eukaryota</taxon>
        <taxon>Metazoa</taxon>
        <taxon>Chordata</taxon>
        <taxon>Craniata</taxon>
        <taxon>Vertebrata</taxon>
        <taxon>Euteleostomi</taxon>
        <taxon>Actinopterygii</taxon>
        <taxon>Neopterygii</taxon>
        <taxon>Teleostei</taxon>
        <taxon>Anguilliformes</taxon>
        <taxon>Congridae</taxon>
        <taxon>Conger</taxon>
    </lineage>
</organism>
<dbReference type="GO" id="GO:0008289">
    <property type="term" value="F:lipid binding"/>
    <property type="evidence" value="ECO:0007669"/>
    <property type="project" value="InterPro"/>
</dbReference>
<feature type="domain" description="Lipocalin/cytosolic fatty-acid binding" evidence="2">
    <location>
        <begin position="6"/>
        <end position="131"/>
    </location>
</feature>
<evidence type="ECO:0000313" key="4">
    <source>
        <dbReference type="Proteomes" id="UP001152803"/>
    </source>
</evidence>
<dbReference type="Proteomes" id="UP001152803">
    <property type="component" value="Unassembled WGS sequence"/>
</dbReference>
<keyword evidence="4" id="KW-1185">Reference proteome</keyword>
<sequence length="133" mass="15554">MPADFNGTWEMESNDNLEDYLKALNIDFATRKIAVHLSPSKVFIQNHDVIEIKTLSHLRTHEVKFTVGKEFEYKGVDNRVVQALVTWEGDKLACVQKGEKANRGWKYWIEDNKLHLEMTCEGQMCHQVFRKNK</sequence>
<protein>
    <recommendedName>
        <fullName evidence="2">Lipocalin/cytosolic fatty-acid binding domain-containing protein</fullName>
    </recommendedName>
</protein>
<dbReference type="AlphaFoldDB" id="A0A9Q1HZ69"/>
<evidence type="ECO:0000259" key="2">
    <source>
        <dbReference type="Pfam" id="PF00061"/>
    </source>
</evidence>
<comment type="similarity">
    <text evidence="1">Belongs to the calycin superfamily. Fatty-acid binding protein (FABP) family.</text>
</comment>
<dbReference type="EMBL" id="JAFJMO010000006">
    <property type="protein sequence ID" value="KAJ8274594.1"/>
    <property type="molecule type" value="Genomic_DNA"/>
</dbReference>
<dbReference type="Pfam" id="PF00061">
    <property type="entry name" value="Lipocalin"/>
    <property type="match status" value="1"/>
</dbReference>
<dbReference type="InterPro" id="IPR000463">
    <property type="entry name" value="Fatty_acid-bd"/>
</dbReference>
<proteinExistence type="inferred from homology"/>